<keyword evidence="4" id="KW-0479">Metal-binding</keyword>
<dbReference type="GO" id="GO:0016787">
    <property type="term" value="F:hydrolase activity"/>
    <property type="evidence" value="ECO:0007669"/>
    <property type="project" value="UniProtKB-KW"/>
</dbReference>
<keyword evidence="6" id="KW-0862">Zinc</keyword>
<name>A0A3S2WQU8_9BURK</name>
<dbReference type="PANTHER" id="PTHR30616">
    <property type="entry name" value="UNCHARACTERIZED PROTEIN YFIH"/>
    <property type="match status" value="1"/>
</dbReference>
<comment type="catalytic activity">
    <reaction evidence="8">
        <text>adenosine + phosphate = alpha-D-ribose 1-phosphate + adenine</text>
        <dbReference type="Rhea" id="RHEA:27642"/>
        <dbReference type="ChEBI" id="CHEBI:16335"/>
        <dbReference type="ChEBI" id="CHEBI:16708"/>
        <dbReference type="ChEBI" id="CHEBI:43474"/>
        <dbReference type="ChEBI" id="CHEBI:57720"/>
        <dbReference type="EC" id="2.4.2.1"/>
    </reaction>
    <physiologicalReaction direction="left-to-right" evidence="8">
        <dbReference type="Rhea" id="RHEA:27643"/>
    </physiologicalReaction>
</comment>
<gene>
    <name evidence="11" type="primary">pgeF</name>
    <name evidence="11" type="ORF">ENE75_22575</name>
</gene>
<comment type="similarity">
    <text evidence="2 10">Belongs to the purine nucleoside phosphorylase YfiH/LACC1 family.</text>
</comment>
<evidence type="ECO:0000313" key="12">
    <source>
        <dbReference type="Proteomes" id="UP000288178"/>
    </source>
</evidence>
<dbReference type="CDD" id="cd16833">
    <property type="entry name" value="YfiH"/>
    <property type="match status" value="1"/>
</dbReference>
<keyword evidence="5" id="KW-0378">Hydrolase</keyword>
<comment type="catalytic activity">
    <reaction evidence="1">
        <text>inosine + phosphate = alpha-D-ribose 1-phosphate + hypoxanthine</text>
        <dbReference type="Rhea" id="RHEA:27646"/>
        <dbReference type="ChEBI" id="CHEBI:17368"/>
        <dbReference type="ChEBI" id="CHEBI:17596"/>
        <dbReference type="ChEBI" id="CHEBI:43474"/>
        <dbReference type="ChEBI" id="CHEBI:57720"/>
        <dbReference type="EC" id="2.4.2.1"/>
    </reaction>
    <physiologicalReaction direction="left-to-right" evidence="1">
        <dbReference type="Rhea" id="RHEA:27647"/>
    </physiologicalReaction>
</comment>
<dbReference type="NCBIfam" id="TIGR00726">
    <property type="entry name" value="peptidoglycan editing factor PgeF"/>
    <property type="match status" value="1"/>
</dbReference>
<dbReference type="GO" id="GO:0005507">
    <property type="term" value="F:copper ion binding"/>
    <property type="evidence" value="ECO:0007669"/>
    <property type="project" value="TreeGrafter"/>
</dbReference>
<evidence type="ECO:0000256" key="10">
    <source>
        <dbReference type="RuleBase" id="RU361274"/>
    </source>
</evidence>
<evidence type="ECO:0000313" key="11">
    <source>
        <dbReference type="EMBL" id="RVT48474.1"/>
    </source>
</evidence>
<evidence type="ECO:0000256" key="7">
    <source>
        <dbReference type="ARBA" id="ARBA00047989"/>
    </source>
</evidence>
<dbReference type="EMBL" id="SACT01000010">
    <property type="protein sequence ID" value="RVT48474.1"/>
    <property type="molecule type" value="Genomic_DNA"/>
</dbReference>
<evidence type="ECO:0000256" key="8">
    <source>
        <dbReference type="ARBA" id="ARBA00048968"/>
    </source>
</evidence>
<dbReference type="Gene3D" id="3.60.140.10">
    <property type="entry name" value="CNF1/YfiH-like putative cysteine hydrolases"/>
    <property type="match status" value="1"/>
</dbReference>
<evidence type="ECO:0000256" key="6">
    <source>
        <dbReference type="ARBA" id="ARBA00022833"/>
    </source>
</evidence>
<dbReference type="Proteomes" id="UP000288178">
    <property type="component" value="Unassembled WGS sequence"/>
</dbReference>
<evidence type="ECO:0000256" key="9">
    <source>
        <dbReference type="ARBA" id="ARBA00049893"/>
    </source>
</evidence>
<dbReference type="OrthoDB" id="4279at2"/>
<dbReference type="SUPFAM" id="SSF64438">
    <property type="entry name" value="CNF1/YfiH-like putative cysteine hydrolases"/>
    <property type="match status" value="1"/>
</dbReference>
<dbReference type="InterPro" id="IPR011324">
    <property type="entry name" value="Cytotoxic_necrot_fac-like_cat"/>
</dbReference>
<comment type="caution">
    <text evidence="11">The sequence shown here is derived from an EMBL/GenBank/DDBJ whole genome shotgun (WGS) entry which is preliminary data.</text>
</comment>
<dbReference type="AlphaFoldDB" id="A0A3S2WQU8"/>
<dbReference type="InterPro" id="IPR038371">
    <property type="entry name" value="Cu_polyphenol_OxRdtase_sf"/>
</dbReference>
<dbReference type="GO" id="GO:0017061">
    <property type="term" value="F:S-methyl-5-thioadenosine phosphorylase activity"/>
    <property type="evidence" value="ECO:0007669"/>
    <property type="project" value="UniProtKB-EC"/>
</dbReference>
<dbReference type="Pfam" id="PF02578">
    <property type="entry name" value="Cu-oxidase_4"/>
    <property type="match status" value="1"/>
</dbReference>
<keyword evidence="3" id="KW-0808">Transferase</keyword>
<evidence type="ECO:0000256" key="4">
    <source>
        <dbReference type="ARBA" id="ARBA00022723"/>
    </source>
</evidence>
<dbReference type="InterPro" id="IPR003730">
    <property type="entry name" value="Cu_polyphenol_OxRdtase"/>
</dbReference>
<dbReference type="RefSeq" id="WP_128200937.1">
    <property type="nucleotide sequence ID" value="NZ_SACT01000010.1"/>
</dbReference>
<dbReference type="PANTHER" id="PTHR30616:SF2">
    <property type="entry name" value="PURINE NUCLEOSIDE PHOSPHORYLASE LACC1"/>
    <property type="match status" value="1"/>
</dbReference>
<evidence type="ECO:0000256" key="3">
    <source>
        <dbReference type="ARBA" id="ARBA00022679"/>
    </source>
</evidence>
<protein>
    <recommendedName>
        <fullName evidence="10">Purine nucleoside phosphorylase</fullName>
    </recommendedName>
</protein>
<keyword evidence="12" id="KW-1185">Reference proteome</keyword>
<reference evidence="11 12" key="1">
    <citation type="submission" date="2019-01" db="EMBL/GenBank/DDBJ databases">
        <authorList>
            <person name="Chen W.-M."/>
        </authorList>
    </citation>
    <scope>NUCLEOTIDE SEQUENCE [LARGE SCALE GENOMIC DNA]</scope>
    <source>
        <strain evidence="11 12">ICH-3</strain>
    </source>
</reference>
<evidence type="ECO:0000256" key="2">
    <source>
        <dbReference type="ARBA" id="ARBA00007353"/>
    </source>
</evidence>
<proteinExistence type="inferred from homology"/>
<evidence type="ECO:0000256" key="5">
    <source>
        <dbReference type="ARBA" id="ARBA00022801"/>
    </source>
</evidence>
<evidence type="ECO:0000256" key="1">
    <source>
        <dbReference type="ARBA" id="ARBA00000553"/>
    </source>
</evidence>
<organism evidence="11 12">
    <name type="scientific">Rubrivivax albus</name>
    <dbReference type="NCBI Taxonomy" id="2499835"/>
    <lineage>
        <taxon>Bacteria</taxon>
        <taxon>Pseudomonadati</taxon>
        <taxon>Pseudomonadota</taxon>
        <taxon>Betaproteobacteria</taxon>
        <taxon>Burkholderiales</taxon>
        <taxon>Sphaerotilaceae</taxon>
        <taxon>Rubrivivax</taxon>
    </lineage>
</organism>
<comment type="catalytic activity">
    <reaction evidence="7">
        <text>adenosine + H2O + H(+) = inosine + NH4(+)</text>
        <dbReference type="Rhea" id="RHEA:24408"/>
        <dbReference type="ChEBI" id="CHEBI:15377"/>
        <dbReference type="ChEBI" id="CHEBI:15378"/>
        <dbReference type="ChEBI" id="CHEBI:16335"/>
        <dbReference type="ChEBI" id="CHEBI:17596"/>
        <dbReference type="ChEBI" id="CHEBI:28938"/>
        <dbReference type="EC" id="3.5.4.4"/>
    </reaction>
    <physiologicalReaction direction="left-to-right" evidence="7">
        <dbReference type="Rhea" id="RHEA:24409"/>
    </physiologicalReaction>
</comment>
<sequence>MIVPDWPAPVGACCSTRDGGVSPGPYASLNLGVAVGDDAVAVAENRRRFAATLGGAQPLWLRQVHGVRVVKADAAALAGPTPDADAAWTDQPGVACVVQVADCLPVLLAHPDGRGVAAAHAGWRGLAGGVLDVAVQALCNGTGADPHDLLAWLGPCIGPHTFEVGADVRDAFADDAALLRYTPRADGDPRWHADLAGLARARLQRLGLTRVHGGTWCTVSDPSRFFSYRRDGVTGRLAAAIWRRP</sequence>
<comment type="catalytic activity">
    <reaction evidence="9">
        <text>S-methyl-5'-thioadenosine + phosphate = 5-(methylsulfanyl)-alpha-D-ribose 1-phosphate + adenine</text>
        <dbReference type="Rhea" id="RHEA:11852"/>
        <dbReference type="ChEBI" id="CHEBI:16708"/>
        <dbReference type="ChEBI" id="CHEBI:17509"/>
        <dbReference type="ChEBI" id="CHEBI:43474"/>
        <dbReference type="ChEBI" id="CHEBI:58533"/>
        <dbReference type="EC" id="2.4.2.28"/>
    </reaction>
    <physiologicalReaction direction="left-to-right" evidence="9">
        <dbReference type="Rhea" id="RHEA:11853"/>
    </physiologicalReaction>
</comment>
<accession>A0A3S2WQU8</accession>